<feature type="compositionally biased region" description="Polar residues" evidence="1">
    <location>
        <begin position="20"/>
        <end position="33"/>
    </location>
</feature>
<feature type="compositionally biased region" description="Polar residues" evidence="1">
    <location>
        <begin position="78"/>
        <end position="87"/>
    </location>
</feature>
<reference evidence="3" key="2">
    <citation type="submission" date="2025-08" db="UniProtKB">
        <authorList>
            <consortium name="RefSeq"/>
        </authorList>
    </citation>
    <scope>IDENTIFICATION</scope>
</reference>
<keyword evidence="3" id="KW-0804">Transcription</keyword>
<dbReference type="GO" id="GO:0003677">
    <property type="term" value="F:DNA binding"/>
    <property type="evidence" value="ECO:0007669"/>
    <property type="project" value="InterPro"/>
</dbReference>
<reference evidence="2" key="1">
    <citation type="journal article" date="1997" name="Nucleic Acids Res.">
        <title>tRNAscan-SE: a program for improved detection of transfer RNA genes in genomic sequence.</title>
        <authorList>
            <person name="Lowe T.M."/>
            <person name="Eddy S.R."/>
        </authorList>
    </citation>
    <scope>NUCLEOTIDE SEQUENCE [LARGE SCALE GENOMIC DNA]</scope>
    <source>
        <strain evidence="2">r\B97-61/B2</strain>
    </source>
</reference>
<dbReference type="Gramene" id="Tc03v2_t012690.4">
    <property type="protein sequence ID" value="Tc03v2_p012690.4"/>
    <property type="gene ID" value="Tc03v2_g012690"/>
</dbReference>
<dbReference type="PANTHER" id="PTHR13408:SF6">
    <property type="entry name" value="DNA BINDING PROTEIN"/>
    <property type="match status" value="1"/>
</dbReference>
<dbReference type="Pfam" id="PF05132">
    <property type="entry name" value="RNA_pol_Rpc4"/>
    <property type="match status" value="1"/>
</dbReference>
<feature type="region of interest" description="Disordered" evidence="1">
    <location>
        <begin position="1"/>
        <end position="127"/>
    </location>
</feature>
<proteinExistence type="predicted"/>
<dbReference type="InterPro" id="IPR007811">
    <property type="entry name" value="RPC4"/>
</dbReference>
<sequence>MDQDGPSSGRRKVRFAPKAPQSSRRLKTTVSKSEVNDEDGEAAQAQYLLGRFNENQTRQRPKVEKKSSAQISFGPGAPSSNLLSAYGSQRGGTSGKSTDSRQRSPDDNDGQIIGSFPSASKEDRTDICSSDAIEASAPKIKREYREPWDYHHTYYPITLPLRRPYSGDPELLDQAEFVEAARKEYDEKTINPASDLGLLEGEKGKMFFFQLPANLPVIKRLASTKGKEKAENLGSSERFGALKKGCQLEELPGGFMGKMLVYKSGAVKLKLGETLYDVSPGSDCIFAQDVAAVNTTEKHCCVIGELGKRVVVTPHISSVLNSVIDLG</sequence>
<accession>A0AB32W6A0</accession>
<dbReference type="RefSeq" id="XP_017973633.1">
    <property type="nucleotide sequence ID" value="XM_018118144.1"/>
</dbReference>
<name>A0AB32W6A0_THECC</name>
<evidence type="ECO:0000313" key="2">
    <source>
        <dbReference type="Proteomes" id="UP000694886"/>
    </source>
</evidence>
<dbReference type="GO" id="GO:0006383">
    <property type="term" value="P:transcription by RNA polymerase III"/>
    <property type="evidence" value="ECO:0007669"/>
    <property type="project" value="InterPro"/>
</dbReference>
<evidence type="ECO:0000256" key="1">
    <source>
        <dbReference type="SAM" id="MobiDB-lite"/>
    </source>
</evidence>
<protein>
    <submittedName>
        <fullName evidence="3">DNA-directed RNA polymerase III subunit rpc4 isoform X5</fullName>
    </submittedName>
</protein>
<dbReference type="GeneID" id="18605330"/>
<evidence type="ECO:0000313" key="3">
    <source>
        <dbReference type="RefSeq" id="XP_017973633.1"/>
    </source>
</evidence>
<keyword evidence="3" id="KW-0240">DNA-directed RNA polymerase</keyword>
<gene>
    <name evidence="3" type="primary">LOC18605330</name>
</gene>
<organism evidence="2 3">
    <name type="scientific">Theobroma cacao</name>
    <name type="common">Cacao</name>
    <name type="synonym">Cocoa</name>
    <dbReference type="NCBI Taxonomy" id="3641"/>
    <lineage>
        <taxon>Eukaryota</taxon>
        <taxon>Viridiplantae</taxon>
        <taxon>Streptophyta</taxon>
        <taxon>Embryophyta</taxon>
        <taxon>Tracheophyta</taxon>
        <taxon>Spermatophyta</taxon>
        <taxon>Magnoliopsida</taxon>
        <taxon>eudicotyledons</taxon>
        <taxon>Gunneridae</taxon>
        <taxon>Pentapetalae</taxon>
        <taxon>rosids</taxon>
        <taxon>malvids</taxon>
        <taxon>Malvales</taxon>
        <taxon>Malvaceae</taxon>
        <taxon>Byttnerioideae</taxon>
        <taxon>Theobroma</taxon>
    </lineage>
</organism>
<dbReference type="AlphaFoldDB" id="A0AB32W6A0"/>
<dbReference type="GO" id="GO:0005666">
    <property type="term" value="C:RNA polymerase III complex"/>
    <property type="evidence" value="ECO:0007669"/>
    <property type="project" value="InterPro"/>
</dbReference>
<dbReference type="PANTHER" id="PTHR13408">
    <property type="entry name" value="DNA-DIRECTED RNA POLYMERASE III"/>
    <property type="match status" value="1"/>
</dbReference>
<dbReference type="Proteomes" id="UP000694886">
    <property type="component" value="Chromosome 3"/>
</dbReference>